<dbReference type="FunCoup" id="A0A1V9X8S2">
    <property type="interactions" value="1414"/>
</dbReference>
<dbReference type="PANTHER" id="PTHR32194">
    <property type="entry name" value="METALLOPROTEASE TLDD"/>
    <property type="match status" value="1"/>
</dbReference>
<dbReference type="Proteomes" id="UP000192247">
    <property type="component" value="Unassembled WGS sequence"/>
</dbReference>
<keyword evidence="4" id="KW-0647">Proteasome</keyword>
<dbReference type="InterPro" id="IPR023333">
    <property type="entry name" value="Proteasome_suB-type"/>
</dbReference>
<evidence type="ECO:0000256" key="3">
    <source>
        <dbReference type="ARBA" id="ARBA00022490"/>
    </source>
</evidence>
<comment type="subcellular location">
    <subcellularLocation>
        <location evidence="1">Nucleus</location>
    </subcellularLocation>
</comment>
<dbReference type="EMBL" id="MNPL01019777">
    <property type="protein sequence ID" value="OQR69806.1"/>
    <property type="molecule type" value="Genomic_DNA"/>
</dbReference>
<dbReference type="CDD" id="cd03759">
    <property type="entry name" value="proteasome_beta_type_3"/>
    <property type="match status" value="1"/>
</dbReference>
<dbReference type="AlphaFoldDB" id="A0A1V9X8S2"/>
<comment type="caution">
    <text evidence="8">The sequence shown here is derived from an EMBL/GenBank/DDBJ whole genome shotgun (WGS) entry which is preliminary data.</text>
</comment>
<evidence type="ECO:0000256" key="4">
    <source>
        <dbReference type="ARBA" id="ARBA00022942"/>
    </source>
</evidence>
<dbReference type="OrthoDB" id="204949at2759"/>
<evidence type="ECO:0000256" key="6">
    <source>
        <dbReference type="ARBA" id="ARBA00024953"/>
    </source>
</evidence>
<keyword evidence="5" id="KW-0539">Nucleus</keyword>
<evidence type="ECO:0000313" key="8">
    <source>
        <dbReference type="EMBL" id="OQR69806.1"/>
    </source>
</evidence>
<comment type="function">
    <text evidence="6">Non-catalytic component of the proteasome, a multicatalytic proteinase complex which is characterized by its ability to cleave peptides with Arg, Phe, Tyr, Leu, and Glu adjacent to the leaving group at neutral or slightly basic pH. The proteasome has an ATP-dependent proteolytic activity.</text>
</comment>
<evidence type="ECO:0000313" key="9">
    <source>
        <dbReference type="Proteomes" id="UP000192247"/>
    </source>
</evidence>
<dbReference type="PROSITE" id="PS51476">
    <property type="entry name" value="PROTEASOME_BETA_2"/>
    <property type="match status" value="1"/>
</dbReference>
<evidence type="ECO:0000256" key="2">
    <source>
        <dbReference type="ARBA" id="ARBA00016160"/>
    </source>
</evidence>
<proteinExistence type="predicted"/>
<accession>A0A1V9X8S2</accession>
<keyword evidence="3" id="KW-0963">Cytoplasm</keyword>
<comment type="subunit">
    <text evidence="7">The 26S proteasome consists of a 20S proteasome core and two 19S regulatory subunits. The 20S proteasome core is composed of 28 subunits that are arranged in four stacked rings, resulting in a barrel-shaped structure. The two end rings are each formed by seven alpha subunits, and the two central rings are each formed by seven beta subunits. The catalytic chamber with the active sites is on the inside of the barrel.</text>
</comment>
<sequence>MSIESYFGGVVIAMTGKECVGIASDRRFGARGHTISTDFERIFEMGSKLYLGLPGLATDTQTVAQRIKFRLNLFELQENRRMKPKTFSQMTSGLLYEHRFGSYYVEPVVAGLDEKTNKPFVCAMDVIGCITETDNFALAGCGTQQAYGMCETLWRPNMEPEELFESLSQALLNAMDREASTGWGAVVYIIEKDKVTKRFLKTRMD</sequence>
<reference evidence="8 9" key="1">
    <citation type="journal article" date="2017" name="Gigascience">
        <title>Draft genome of the honey bee ectoparasitic mite, Tropilaelaps mercedesae, is shaped by the parasitic life history.</title>
        <authorList>
            <person name="Dong X."/>
            <person name="Armstrong S.D."/>
            <person name="Xia D."/>
            <person name="Makepeace B.L."/>
            <person name="Darby A.C."/>
            <person name="Kadowaki T."/>
        </authorList>
    </citation>
    <scope>NUCLEOTIDE SEQUENCE [LARGE SCALE GENOMIC DNA]</scope>
    <source>
        <strain evidence="8">Wuxi-XJTLU</strain>
    </source>
</reference>
<dbReference type="GO" id="GO:0005634">
    <property type="term" value="C:nucleus"/>
    <property type="evidence" value="ECO:0007669"/>
    <property type="project" value="UniProtKB-SubCell"/>
</dbReference>
<dbReference type="PANTHER" id="PTHR32194:SF10">
    <property type="entry name" value="PROTEASOME SUBUNIT BETA TYPE-3"/>
    <property type="match status" value="1"/>
</dbReference>
<dbReference type="InterPro" id="IPR029055">
    <property type="entry name" value="Ntn_hydrolases_N"/>
</dbReference>
<keyword evidence="9" id="KW-1185">Reference proteome</keyword>
<dbReference type="GO" id="GO:0043161">
    <property type="term" value="P:proteasome-mediated ubiquitin-dependent protein catabolic process"/>
    <property type="evidence" value="ECO:0007669"/>
    <property type="project" value="InterPro"/>
</dbReference>
<dbReference type="Pfam" id="PF00227">
    <property type="entry name" value="Proteasome"/>
    <property type="match status" value="1"/>
</dbReference>
<name>A0A1V9X8S2_9ACAR</name>
<protein>
    <recommendedName>
        <fullName evidence="2">Proteasome subunit beta type-3</fullName>
    </recommendedName>
</protein>
<evidence type="ECO:0000256" key="5">
    <source>
        <dbReference type="ARBA" id="ARBA00023242"/>
    </source>
</evidence>
<evidence type="ECO:0000256" key="1">
    <source>
        <dbReference type="ARBA" id="ARBA00004123"/>
    </source>
</evidence>
<dbReference type="GO" id="GO:0005737">
    <property type="term" value="C:cytoplasm"/>
    <property type="evidence" value="ECO:0007669"/>
    <property type="project" value="TreeGrafter"/>
</dbReference>
<dbReference type="SUPFAM" id="SSF56235">
    <property type="entry name" value="N-terminal nucleophile aminohydrolases (Ntn hydrolases)"/>
    <property type="match status" value="1"/>
</dbReference>
<dbReference type="InterPro" id="IPR001353">
    <property type="entry name" value="Proteasome_sua/b"/>
</dbReference>
<evidence type="ECO:0000256" key="7">
    <source>
        <dbReference type="ARBA" id="ARBA00026071"/>
    </source>
</evidence>
<dbReference type="InParanoid" id="A0A1V9X8S2"/>
<dbReference type="InterPro" id="IPR033811">
    <property type="entry name" value="Proteasome_beta_3"/>
</dbReference>
<dbReference type="GO" id="GO:0019774">
    <property type="term" value="C:proteasome core complex, beta-subunit complex"/>
    <property type="evidence" value="ECO:0007669"/>
    <property type="project" value="InterPro"/>
</dbReference>
<gene>
    <name evidence="8" type="ORF">BIW11_12040</name>
</gene>
<dbReference type="Gene3D" id="3.60.20.10">
    <property type="entry name" value="Glutamine Phosphoribosylpyrophosphate, subunit 1, domain 1"/>
    <property type="match status" value="1"/>
</dbReference>
<dbReference type="FunFam" id="3.60.20.10:FF:000003">
    <property type="entry name" value="Proteasome subunit beta type-3"/>
    <property type="match status" value="1"/>
</dbReference>
<organism evidence="8 9">
    <name type="scientific">Tropilaelaps mercedesae</name>
    <dbReference type="NCBI Taxonomy" id="418985"/>
    <lineage>
        <taxon>Eukaryota</taxon>
        <taxon>Metazoa</taxon>
        <taxon>Ecdysozoa</taxon>
        <taxon>Arthropoda</taxon>
        <taxon>Chelicerata</taxon>
        <taxon>Arachnida</taxon>
        <taxon>Acari</taxon>
        <taxon>Parasitiformes</taxon>
        <taxon>Mesostigmata</taxon>
        <taxon>Gamasina</taxon>
        <taxon>Dermanyssoidea</taxon>
        <taxon>Laelapidae</taxon>
        <taxon>Tropilaelaps</taxon>
    </lineage>
</organism>
<dbReference type="STRING" id="418985.A0A1V9X8S2"/>